<keyword evidence="4 8" id="KW-0812">Transmembrane</keyword>
<dbReference type="InterPro" id="IPR000531">
    <property type="entry name" value="Beta-barrel_TonB"/>
</dbReference>
<dbReference type="Gene3D" id="2.40.170.20">
    <property type="entry name" value="TonB-dependent receptor, beta-barrel domain"/>
    <property type="match status" value="1"/>
</dbReference>
<dbReference type="PANTHER" id="PTHR30069:SF28">
    <property type="entry name" value="TONB-DEPENDENT RECEPTOR YNCD-RELATED"/>
    <property type="match status" value="1"/>
</dbReference>
<evidence type="ECO:0000256" key="10">
    <source>
        <dbReference type="SAM" id="SignalP"/>
    </source>
</evidence>
<keyword evidence="7 8" id="KW-0998">Cell outer membrane</keyword>
<dbReference type="InterPro" id="IPR039426">
    <property type="entry name" value="TonB-dep_rcpt-like"/>
</dbReference>
<dbReference type="InterPro" id="IPR023997">
    <property type="entry name" value="TonB-dep_OMP_SusC/RagA_CS"/>
</dbReference>
<accession>A0ABY3YRC1</accession>
<evidence type="ECO:0000259" key="11">
    <source>
        <dbReference type="Pfam" id="PF00593"/>
    </source>
</evidence>
<keyword evidence="3 8" id="KW-1134">Transmembrane beta strand</keyword>
<feature type="chain" id="PRO_5046367874" evidence="10">
    <location>
        <begin position="23"/>
        <end position="1022"/>
    </location>
</feature>
<comment type="subcellular location">
    <subcellularLocation>
        <location evidence="1 8">Cell outer membrane</location>
        <topology evidence="1 8">Multi-pass membrane protein</topology>
    </subcellularLocation>
</comment>
<evidence type="ECO:0000256" key="8">
    <source>
        <dbReference type="PROSITE-ProRule" id="PRU01360"/>
    </source>
</evidence>
<dbReference type="InterPro" id="IPR036942">
    <property type="entry name" value="Beta-barrel_TonB_sf"/>
</dbReference>
<keyword evidence="2 8" id="KW-0813">Transport</keyword>
<keyword evidence="10" id="KW-0732">Signal</keyword>
<evidence type="ECO:0000256" key="7">
    <source>
        <dbReference type="ARBA" id="ARBA00023237"/>
    </source>
</evidence>
<evidence type="ECO:0000313" key="13">
    <source>
        <dbReference type="EMBL" id="UNZ00401.1"/>
    </source>
</evidence>
<feature type="domain" description="TonB-dependent receptor plug" evidence="12">
    <location>
        <begin position="117"/>
        <end position="246"/>
    </location>
</feature>
<dbReference type="Proteomes" id="UP000829476">
    <property type="component" value="Chromosome"/>
</dbReference>
<dbReference type="PANTHER" id="PTHR30069">
    <property type="entry name" value="TONB-DEPENDENT OUTER MEMBRANE RECEPTOR"/>
    <property type="match status" value="1"/>
</dbReference>
<dbReference type="Gene3D" id="2.170.130.10">
    <property type="entry name" value="TonB-dependent receptor, plug domain"/>
    <property type="match status" value="1"/>
</dbReference>
<dbReference type="Pfam" id="PF00593">
    <property type="entry name" value="TonB_dep_Rec_b-barrel"/>
    <property type="match status" value="1"/>
</dbReference>
<protein>
    <submittedName>
        <fullName evidence="13">SusC/RagA family TonB-linked outer membrane protein</fullName>
    </submittedName>
</protein>
<dbReference type="InterPro" id="IPR008969">
    <property type="entry name" value="CarboxyPept-like_regulatory"/>
</dbReference>
<dbReference type="InterPro" id="IPR037066">
    <property type="entry name" value="Plug_dom_sf"/>
</dbReference>
<dbReference type="SUPFAM" id="SSF56935">
    <property type="entry name" value="Porins"/>
    <property type="match status" value="1"/>
</dbReference>
<evidence type="ECO:0000256" key="2">
    <source>
        <dbReference type="ARBA" id="ARBA00022448"/>
    </source>
</evidence>
<evidence type="ECO:0000256" key="5">
    <source>
        <dbReference type="ARBA" id="ARBA00023077"/>
    </source>
</evidence>
<dbReference type="SUPFAM" id="SSF49464">
    <property type="entry name" value="Carboxypeptidase regulatory domain-like"/>
    <property type="match status" value="1"/>
</dbReference>
<name>A0ABY3YRC1_9FLAO</name>
<dbReference type="RefSeq" id="WP_242938764.1">
    <property type="nucleotide sequence ID" value="NZ_CP094326.1"/>
</dbReference>
<gene>
    <name evidence="13" type="ORF">MQE36_08685</name>
</gene>
<dbReference type="NCBIfam" id="TIGR04056">
    <property type="entry name" value="OMP_RagA_SusC"/>
    <property type="match status" value="1"/>
</dbReference>
<dbReference type="Pfam" id="PF07715">
    <property type="entry name" value="Plug"/>
    <property type="match status" value="1"/>
</dbReference>
<evidence type="ECO:0000256" key="9">
    <source>
        <dbReference type="RuleBase" id="RU003357"/>
    </source>
</evidence>
<dbReference type="EMBL" id="CP094326">
    <property type="protein sequence ID" value="UNZ00401.1"/>
    <property type="molecule type" value="Genomic_DNA"/>
</dbReference>
<keyword evidence="14" id="KW-1185">Reference proteome</keyword>
<dbReference type="InterPro" id="IPR023996">
    <property type="entry name" value="TonB-dep_OMP_SusC/RagA"/>
</dbReference>
<keyword evidence="6 8" id="KW-0472">Membrane</keyword>
<dbReference type="InterPro" id="IPR012910">
    <property type="entry name" value="Plug_dom"/>
</dbReference>
<evidence type="ECO:0000259" key="12">
    <source>
        <dbReference type="Pfam" id="PF07715"/>
    </source>
</evidence>
<comment type="similarity">
    <text evidence="8 9">Belongs to the TonB-dependent receptor family.</text>
</comment>
<sequence length="1022" mass="111675">MRTKFSGFLTLFLVLAVQVVLAQEKTISGNVIDQDGLPLPGVNILVKGTSNGTQTDFDGNYSINTSVGQVLVFSYVGMQTSERAVGTSDVINVQMQVAAEELEGVVVTALGITREKKALGYAVSEIGGDEFERIPEVNPVQALAGKVAGLSVTGSAGTPGASSKIVIRGASTFSGETQPLIVVDGVPINNDTDQSSGRDYPFNANLQGVNNSNRAIDINPDDIESVTVLKGASAAALYGSRAGNGVILYTTKKGKKGTGLGVKITQTIEFNEVNKLPDLQSRYAQGAGGVYNPNSSTSWGPEIDGVNFQSYNNVNNFFKTGLTNSTTASVTGGKDKTTFRVSVEHTDQKGMIPNTFYKRISTRISGSNQVSDVFSYRGTVAYINSKNRAAQNGSNLSGVMLGLLRTSPNFDIREYENPDGTNRSYNGFYDNPLFTVYRNPFDSEVNRIIGNVSASLNFNKYLNFTYKAGIDAYSDRRRQIFSVSSFQNNSGDGSGEVDYNDLIKKDFYADAILSGEFEIGSKNLISYLAGHNIYYKNSADLYTRGEGFAIQNGYYNLDNASNRYASNYEQSEFSTALFFELKYDFNNQLYLTVSGRNESSSTFGENNRTFFYPSISGSWIFSETFNLKDSWLDFGKLRASYAEVGITPLPYNNKTFFTNPNITDGFTNGLSFPYGSVNGFAYSRTLGNVNLKPERKIGTEVGLALRMFNRINLDLTYYQERTEDILISRPIAKSTGFAFSYDNSGVLENKGIELQLSGDVVKSNDFNWNINLNYTQYDSETLELADGVEEVSIESAFTSIGSYAIIGEPVGVFYGTKWERNDNGQLIIGSNGVPILQGAQGGVGNPNPDWTGGIRNTFTYKNFTLSAFLDIRRGGDIYNGTYARLNRFGMTQESAEDRNGTYIIPGVKEDGTPNDIAIDANTYFSSYVGDGGAAAEQFVEKVNWLRLRDVSLSYNFNKSVYSKLGLTGLQMSVSGRNLWLDTNYKGVDPETSLTGAGSNIGGLDYFNNPGSKSYRFSVSLTF</sequence>
<dbReference type="Gene3D" id="2.60.40.1120">
    <property type="entry name" value="Carboxypeptidase-like, regulatory domain"/>
    <property type="match status" value="1"/>
</dbReference>
<evidence type="ECO:0000256" key="1">
    <source>
        <dbReference type="ARBA" id="ARBA00004571"/>
    </source>
</evidence>
<evidence type="ECO:0000256" key="3">
    <source>
        <dbReference type="ARBA" id="ARBA00022452"/>
    </source>
</evidence>
<feature type="signal peptide" evidence="10">
    <location>
        <begin position="1"/>
        <end position="22"/>
    </location>
</feature>
<proteinExistence type="inferred from homology"/>
<evidence type="ECO:0000256" key="4">
    <source>
        <dbReference type="ARBA" id="ARBA00022692"/>
    </source>
</evidence>
<dbReference type="PROSITE" id="PS52016">
    <property type="entry name" value="TONB_DEPENDENT_REC_3"/>
    <property type="match status" value="1"/>
</dbReference>
<dbReference type="Pfam" id="PF13715">
    <property type="entry name" value="CarbopepD_reg_2"/>
    <property type="match status" value="1"/>
</dbReference>
<dbReference type="NCBIfam" id="TIGR04057">
    <property type="entry name" value="SusC_RagA_signa"/>
    <property type="match status" value="1"/>
</dbReference>
<reference evidence="13 14" key="1">
    <citation type="journal article" date="2018" name="Int. J. Syst. Evol. Microbiol.">
        <title>Zhouia spongiae sp. nov., isolated from a marine sponge.</title>
        <authorList>
            <person name="Zhuang L."/>
            <person name="Lin B."/>
            <person name="Qin F."/>
            <person name="Luo L."/>
        </authorList>
    </citation>
    <scope>NUCLEOTIDE SEQUENCE [LARGE SCALE GENOMIC DNA]</scope>
    <source>
        <strain evidence="13 14">HN-Y44</strain>
    </source>
</reference>
<evidence type="ECO:0000256" key="6">
    <source>
        <dbReference type="ARBA" id="ARBA00023136"/>
    </source>
</evidence>
<organism evidence="13 14">
    <name type="scientific">Zhouia spongiae</name>
    <dbReference type="NCBI Taxonomy" id="2202721"/>
    <lineage>
        <taxon>Bacteria</taxon>
        <taxon>Pseudomonadati</taxon>
        <taxon>Bacteroidota</taxon>
        <taxon>Flavobacteriia</taxon>
        <taxon>Flavobacteriales</taxon>
        <taxon>Flavobacteriaceae</taxon>
        <taxon>Zhouia</taxon>
    </lineage>
</organism>
<feature type="domain" description="TonB-dependent receptor-like beta-barrel" evidence="11">
    <location>
        <begin position="409"/>
        <end position="978"/>
    </location>
</feature>
<evidence type="ECO:0000313" key="14">
    <source>
        <dbReference type="Proteomes" id="UP000829476"/>
    </source>
</evidence>
<keyword evidence="5 9" id="KW-0798">TonB box</keyword>